<evidence type="ECO:0000313" key="3">
    <source>
        <dbReference type="Proteomes" id="UP001458880"/>
    </source>
</evidence>
<evidence type="ECO:0000313" key="2">
    <source>
        <dbReference type="EMBL" id="KAK9731896.1"/>
    </source>
</evidence>
<protein>
    <submittedName>
        <fullName evidence="2">Uncharacterized protein</fullName>
    </submittedName>
</protein>
<organism evidence="2 3">
    <name type="scientific">Popillia japonica</name>
    <name type="common">Japanese beetle</name>
    <dbReference type="NCBI Taxonomy" id="7064"/>
    <lineage>
        <taxon>Eukaryota</taxon>
        <taxon>Metazoa</taxon>
        <taxon>Ecdysozoa</taxon>
        <taxon>Arthropoda</taxon>
        <taxon>Hexapoda</taxon>
        <taxon>Insecta</taxon>
        <taxon>Pterygota</taxon>
        <taxon>Neoptera</taxon>
        <taxon>Endopterygota</taxon>
        <taxon>Coleoptera</taxon>
        <taxon>Polyphaga</taxon>
        <taxon>Scarabaeiformia</taxon>
        <taxon>Scarabaeidae</taxon>
        <taxon>Rutelinae</taxon>
        <taxon>Popillia</taxon>
    </lineage>
</organism>
<reference evidence="2 3" key="1">
    <citation type="journal article" date="2024" name="BMC Genomics">
        <title>De novo assembly and annotation of Popillia japonica's genome with initial clues to its potential as an invasive pest.</title>
        <authorList>
            <person name="Cucini C."/>
            <person name="Boschi S."/>
            <person name="Funari R."/>
            <person name="Cardaioli E."/>
            <person name="Iannotti N."/>
            <person name="Marturano G."/>
            <person name="Paoli F."/>
            <person name="Bruttini M."/>
            <person name="Carapelli A."/>
            <person name="Frati F."/>
            <person name="Nardi F."/>
        </authorList>
    </citation>
    <scope>NUCLEOTIDE SEQUENCE [LARGE SCALE GENOMIC DNA]</scope>
    <source>
        <strain evidence="2">DMR45628</strain>
    </source>
</reference>
<dbReference type="EMBL" id="JASPKY010000125">
    <property type="protein sequence ID" value="KAK9731896.1"/>
    <property type="molecule type" value="Genomic_DNA"/>
</dbReference>
<proteinExistence type="predicted"/>
<dbReference type="Proteomes" id="UP001458880">
    <property type="component" value="Unassembled WGS sequence"/>
</dbReference>
<feature type="coiled-coil region" evidence="1">
    <location>
        <begin position="1"/>
        <end position="31"/>
    </location>
</feature>
<name>A0AAW1LDU3_POPJA</name>
<gene>
    <name evidence="2" type="ORF">QE152_g13299</name>
</gene>
<accession>A0AAW1LDU3</accession>
<keyword evidence="1" id="KW-0175">Coiled coil</keyword>
<comment type="caution">
    <text evidence="2">The sequence shown here is derived from an EMBL/GenBank/DDBJ whole genome shotgun (WGS) entry which is preliminary data.</text>
</comment>
<sequence>MSEFKLRLEKAEQLLDRFEEVQEQIENLDTTETTISEETRKDFEEEFYTVIGKARNSIIINTVSGKLDSKTKFLWETEVGENYKINKAKFEFLWETEVGENYKINKAKFEDFIEFLKKRCQILEISDKITKQPEKRFPIKRDISLSATFKGCPQQLFRLKTHMASYELADPNFFQCDKVDVLLGATEFWHVIQNGNQRLHAWLRTTPNSLKTFVANRISEIQTLTAEYKWQHINGFNNPADLLSRGMTVTELLVSELWWHGPSCILEQSCLEQKDPLVYITNEEHKQTAATFLSQEKNFILTKYSSYTKLQRIVAYCLRWKTCLLNISTLRNRQLSLKELDNAEKMLNISTLRNRQLSLKELDNAEKRIIWLTQRESFKEEQKELRSGTLNKQIFESMARQKIEWCFTPPRSPHSSDPNDLNPLTPSHFLIEGLSNCLEGTEEDSVLVAKGKAKLIPTIDPALYIHVKDATSAKEVMDKVKSLRRFWIC</sequence>
<keyword evidence="3" id="KW-1185">Reference proteome</keyword>
<dbReference type="AlphaFoldDB" id="A0AAW1LDU3"/>
<evidence type="ECO:0000256" key="1">
    <source>
        <dbReference type="SAM" id="Coils"/>
    </source>
</evidence>
<dbReference type="PANTHER" id="PTHR47331">
    <property type="entry name" value="PHD-TYPE DOMAIN-CONTAINING PROTEIN"/>
    <property type="match status" value="1"/>
</dbReference>